<sequence length="624" mass="67663">MKKIFTRSLCVCMAAALFINIAIVALLQMVVMEQTHTQSSEERLETVKESLKNNDENIAQLTQALGENNLAKTRAFADLLAVDESILEDASAMEEVRQRLMVDELHVINADGIITHGNVEDYIGFDMNSGEQSAVFMQIVDDPSVELVQEPTVNAAAGVVMQYIGVARKDAPGLVQVGIHPQVLENTLKGTQIDVVLNAIDFGDRGFVYAVDVSTGNIISYPEAALIGTSAQEAGIPTEAGKGSARFNGMRGKYVSQEYEGMYIGTFMPDGEYYSDQISQTVMMALSIFVIFSVLLYMINRLLDKKIVSGMQNITTSVKKISEGDFGIVIDEQGTPEFSLLSSSVNKMVESICQNIKENEDLIVRQKEDMANNLSLIQNIKQVCSNLDGVSQETLSTADAIHSGTNEQEQAVKQLEQVMDRLVNELSESAVVSQKAAGAAMATAQKIEMTGQQMHTLEDAIEKISDMSTEIEKIIGEIDSIAHQTNMLSLNASIEAARVGEAGKGFAVVATQVGDLATRSAEAAKRTGELITNSIQAVEEGRLITKKTAEEFETVVTEIEAASSSVKEVTEMVSQNADTVKQVVEGLDVIANVVEKNVRISKNSKAVSEHMADEAGKLLHLVDE</sequence>
<dbReference type="InterPro" id="IPR004089">
    <property type="entry name" value="MCPsignal_dom"/>
</dbReference>
<evidence type="ECO:0000259" key="5">
    <source>
        <dbReference type="PROSITE" id="PS50111"/>
    </source>
</evidence>
<dbReference type="STRING" id="1235802.C823_02172"/>
<dbReference type="SMART" id="SM00283">
    <property type="entry name" value="MA"/>
    <property type="match status" value="1"/>
</dbReference>
<dbReference type="PROSITE" id="PS50885">
    <property type="entry name" value="HAMP"/>
    <property type="match status" value="1"/>
</dbReference>
<feature type="transmembrane region" description="Helical" evidence="4">
    <location>
        <begin position="282"/>
        <end position="303"/>
    </location>
</feature>
<dbReference type="InterPro" id="IPR051310">
    <property type="entry name" value="MCP_chemotaxis"/>
</dbReference>
<evidence type="ECO:0000256" key="4">
    <source>
        <dbReference type="SAM" id="Phobius"/>
    </source>
</evidence>
<dbReference type="GO" id="GO:0006935">
    <property type="term" value="P:chemotaxis"/>
    <property type="evidence" value="ECO:0007669"/>
    <property type="project" value="UniProtKB-KW"/>
</dbReference>
<evidence type="ECO:0000313" key="7">
    <source>
        <dbReference type="EMBL" id="EMZ27823.1"/>
    </source>
</evidence>
<keyword evidence="4" id="KW-0472">Membrane</keyword>
<dbReference type="OrthoDB" id="9765776at2"/>
<dbReference type="Proteomes" id="UP000012589">
    <property type="component" value="Unassembled WGS sequence"/>
</dbReference>
<evidence type="ECO:0000313" key="8">
    <source>
        <dbReference type="Proteomes" id="UP000012589"/>
    </source>
</evidence>
<gene>
    <name evidence="7" type="ORF">C823_02172</name>
</gene>
<comment type="caution">
    <text evidence="7">The sequence shown here is derived from an EMBL/GenBank/DDBJ whole genome shotgun (WGS) entry which is preliminary data.</text>
</comment>
<keyword evidence="4" id="KW-1133">Transmembrane helix</keyword>
<dbReference type="AlphaFoldDB" id="N2AMU6"/>
<dbReference type="GO" id="GO:0016020">
    <property type="term" value="C:membrane"/>
    <property type="evidence" value="ECO:0007669"/>
    <property type="project" value="InterPro"/>
</dbReference>
<dbReference type="Gene3D" id="1.10.287.950">
    <property type="entry name" value="Methyl-accepting chemotaxis protein"/>
    <property type="match status" value="1"/>
</dbReference>
<dbReference type="Pfam" id="PF00672">
    <property type="entry name" value="HAMP"/>
    <property type="match status" value="1"/>
</dbReference>
<evidence type="ECO:0008006" key="9">
    <source>
        <dbReference type="Google" id="ProtNLM"/>
    </source>
</evidence>
<dbReference type="EMBL" id="AQFT01000067">
    <property type="protein sequence ID" value="EMZ27823.1"/>
    <property type="molecule type" value="Genomic_DNA"/>
</dbReference>
<dbReference type="PROSITE" id="PS50111">
    <property type="entry name" value="CHEMOTAXIS_TRANSDUC_2"/>
    <property type="match status" value="1"/>
</dbReference>
<organism evidence="7 8">
    <name type="scientific">Eubacterium plexicaudatum ASF492</name>
    <dbReference type="NCBI Taxonomy" id="1235802"/>
    <lineage>
        <taxon>Bacteria</taxon>
        <taxon>Bacillati</taxon>
        <taxon>Bacillota</taxon>
        <taxon>Clostridia</taxon>
        <taxon>Eubacteriales</taxon>
        <taxon>Eubacteriaceae</taxon>
        <taxon>Eubacterium</taxon>
    </lineage>
</organism>
<protein>
    <recommendedName>
        <fullName evidence="9">Methyl-accepting chemotaxis protein</fullName>
    </recommendedName>
</protein>
<dbReference type="InterPro" id="IPR003660">
    <property type="entry name" value="HAMP_dom"/>
</dbReference>
<dbReference type="SMART" id="SM00304">
    <property type="entry name" value="HAMP"/>
    <property type="match status" value="1"/>
</dbReference>
<keyword evidence="4" id="KW-0812">Transmembrane</keyword>
<dbReference type="GO" id="GO:0007165">
    <property type="term" value="P:signal transduction"/>
    <property type="evidence" value="ECO:0007669"/>
    <property type="project" value="UniProtKB-KW"/>
</dbReference>
<name>N2AMU6_9FIRM</name>
<evidence type="ECO:0000256" key="1">
    <source>
        <dbReference type="ARBA" id="ARBA00022500"/>
    </source>
</evidence>
<reference evidence="7 8" key="1">
    <citation type="journal article" date="2014" name="Genome Announc.">
        <title>Draft genome sequences of the altered schaedler flora, a defined bacterial community from gnotobiotic mice.</title>
        <authorList>
            <person name="Wannemuehler M.J."/>
            <person name="Overstreet A.M."/>
            <person name="Ward D.V."/>
            <person name="Phillips G.J."/>
        </authorList>
    </citation>
    <scope>NUCLEOTIDE SEQUENCE [LARGE SCALE GENOMIC DNA]</scope>
    <source>
        <strain evidence="7 8">ASF492</strain>
    </source>
</reference>
<dbReference type="PATRIC" id="fig|1235802.3.peg.2307"/>
<feature type="domain" description="Methyl-accepting transducer" evidence="5">
    <location>
        <begin position="383"/>
        <end position="612"/>
    </location>
</feature>
<dbReference type="SUPFAM" id="SSF58104">
    <property type="entry name" value="Methyl-accepting chemotaxis protein (MCP) signaling domain"/>
    <property type="match status" value="1"/>
</dbReference>
<keyword evidence="8" id="KW-1185">Reference proteome</keyword>
<comment type="similarity">
    <text evidence="2">Belongs to the methyl-accepting chemotaxis (MCP) protein family.</text>
</comment>
<dbReference type="eggNOG" id="COG0840">
    <property type="taxonomic scope" value="Bacteria"/>
</dbReference>
<proteinExistence type="inferred from homology"/>
<accession>N2AMU6</accession>
<keyword evidence="3" id="KW-0807">Transducer</keyword>
<evidence type="ECO:0000259" key="6">
    <source>
        <dbReference type="PROSITE" id="PS50885"/>
    </source>
</evidence>
<evidence type="ECO:0000256" key="3">
    <source>
        <dbReference type="PROSITE-ProRule" id="PRU00284"/>
    </source>
</evidence>
<dbReference type="CDD" id="cd06225">
    <property type="entry name" value="HAMP"/>
    <property type="match status" value="1"/>
</dbReference>
<feature type="domain" description="HAMP" evidence="6">
    <location>
        <begin position="305"/>
        <end position="357"/>
    </location>
</feature>
<evidence type="ECO:0000256" key="2">
    <source>
        <dbReference type="ARBA" id="ARBA00029447"/>
    </source>
</evidence>
<dbReference type="PANTHER" id="PTHR43531">
    <property type="entry name" value="PROTEIN ICFG"/>
    <property type="match status" value="1"/>
</dbReference>
<dbReference type="HOGENOM" id="CLU_000445_107_12_9"/>
<dbReference type="Pfam" id="PF00015">
    <property type="entry name" value="MCPsignal"/>
    <property type="match status" value="1"/>
</dbReference>
<keyword evidence="1" id="KW-0145">Chemotaxis</keyword>
<dbReference type="PANTHER" id="PTHR43531:SF11">
    <property type="entry name" value="METHYL-ACCEPTING CHEMOTAXIS PROTEIN 3"/>
    <property type="match status" value="1"/>
</dbReference>